<feature type="domain" description="Shisa N-terminal" evidence="15">
    <location>
        <begin position="26"/>
        <end position="74"/>
    </location>
</feature>
<dbReference type="Pfam" id="PF13908">
    <property type="entry name" value="Shisa_N"/>
    <property type="match status" value="1"/>
</dbReference>
<evidence type="ECO:0000256" key="3">
    <source>
        <dbReference type="ARBA" id="ARBA00022692"/>
    </source>
</evidence>
<evidence type="ECO:0000256" key="14">
    <source>
        <dbReference type="SAM" id="SignalP"/>
    </source>
</evidence>
<reference evidence="16" key="1">
    <citation type="submission" date="2025-08" db="UniProtKB">
        <authorList>
            <consortium name="Ensembl"/>
        </authorList>
    </citation>
    <scope>IDENTIFICATION</scope>
</reference>
<dbReference type="PANTHER" id="PTHR31395:SF14">
    <property type="entry name" value="PROTEIN SHISA-5"/>
    <property type="match status" value="1"/>
</dbReference>
<evidence type="ECO:0000256" key="11">
    <source>
        <dbReference type="ARBA" id="ARBA00040441"/>
    </source>
</evidence>
<feature type="transmembrane region" description="Helical" evidence="13">
    <location>
        <begin position="81"/>
        <end position="107"/>
    </location>
</feature>
<name>A0A3Q3AGD8_KRYMA</name>
<keyword evidence="4" id="KW-0053">Apoptosis</keyword>
<dbReference type="GeneTree" id="ENSGT00940000166256"/>
<keyword evidence="7 13" id="KW-0472">Membrane</keyword>
<evidence type="ECO:0000256" key="7">
    <source>
        <dbReference type="ARBA" id="ARBA00023136"/>
    </source>
</evidence>
<dbReference type="GO" id="GO:0005789">
    <property type="term" value="C:endoplasmic reticulum membrane"/>
    <property type="evidence" value="ECO:0007669"/>
    <property type="project" value="UniProtKB-SubCell"/>
</dbReference>
<evidence type="ECO:0000256" key="6">
    <source>
        <dbReference type="ARBA" id="ARBA00022989"/>
    </source>
</evidence>
<keyword evidence="8" id="KW-0539">Nucleus</keyword>
<dbReference type="STRING" id="37003.ENSKMAP00000015240"/>
<dbReference type="Ensembl" id="ENSKMAT00000015460.1">
    <property type="protein sequence ID" value="ENSKMAP00000015240.1"/>
    <property type="gene ID" value="ENSKMAG00000011409.1"/>
</dbReference>
<keyword evidence="5" id="KW-0256">Endoplasmic reticulum</keyword>
<evidence type="ECO:0000256" key="5">
    <source>
        <dbReference type="ARBA" id="ARBA00022824"/>
    </source>
</evidence>
<protein>
    <recommendedName>
        <fullName evidence="11">Protein shisa-5</fullName>
    </recommendedName>
    <alternativeName>
        <fullName evidence="12">Scotin</fullName>
    </alternativeName>
</protein>
<evidence type="ECO:0000256" key="4">
    <source>
        <dbReference type="ARBA" id="ARBA00022703"/>
    </source>
</evidence>
<feature type="chain" id="PRO_5018788511" description="Protein shisa-5" evidence="14">
    <location>
        <begin position="24"/>
        <end position="252"/>
    </location>
</feature>
<dbReference type="GO" id="GO:0031965">
    <property type="term" value="C:nuclear membrane"/>
    <property type="evidence" value="ECO:0007669"/>
    <property type="project" value="UniProtKB-SubCell"/>
</dbReference>
<organism evidence="16 17">
    <name type="scientific">Kryptolebias marmoratus</name>
    <name type="common">Mangrove killifish</name>
    <name type="synonym">Rivulus marmoratus</name>
    <dbReference type="NCBI Taxonomy" id="37003"/>
    <lineage>
        <taxon>Eukaryota</taxon>
        <taxon>Metazoa</taxon>
        <taxon>Chordata</taxon>
        <taxon>Craniata</taxon>
        <taxon>Vertebrata</taxon>
        <taxon>Euteleostomi</taxon>
        <taxon>Actinopterygii</taxon>
        <taxon>Neopterygii</taxon>
        <taxon>Teleostei</taxon>
        <taxon>Neoteleostei</taxon>
        <taxon>Acanthomorphata</taxon>
        <taxon>Ovalentaria</taxon>
        <taxon>Atherinomorphae</taxon>
        <taxon>Cyprinodontiformes</taxon>
        <taxon>Rivulidae</taxon>
        <taxon>Kryptolebias</taxon>
    </lineage>
</organism>
<keyword evidence="14" id="KW-0732">Signal</keyword>
<dbReference type="PANTHER" id="PTHR31395">
    <property type="entry name" value="SHISA"/>
    <property type="match status" value="1"/>
</dbReference>
<dbReference type="Proteomes" id="UP000264800">
    <property type="component" value="Unplaced"/>
</dbReference>
<evidence type="ECO:0000313" key="16">
    <source>
        <dbReference type="Ensembl" id="ENSKMAP00000015240.1"/>
    </source>
</evidence>
<evidence type="ECO:0000313" key="17">
    <source>
        <dbReference type="Proteomes" id="UP000264800"/>
    </source>
</evidence>
<keyword evidence="3 13" id="KW-0812">Transmembrane</keyword>
<dbReference type="AlphaFoldDB" id="A0A3Q3AGD8"/>
<evidence type="ECO:0000256" key="13">
    <source>
        <dbReference type="SAM" id="Phobius"/>
    </source>
</evidence>
<feature type="signal peptide" evidence="14">
    <location>
        <begin position="1"/>
        <end position="23"/>
    </location>
</feature>
<evidence type="ECO:0000256" key="2">
    <source>
        <dbReference type="ARBA" id="ARBA00004126"/>
    </source>
</evidence>
<comment type="subcellular location">
    <subcellularLocation>
        <location evidence="1">Endoplasmic reticulum membrane</location>
        <topology evidence="1">Single-pass type I membrane protein</topology>
    </subcellularLocation>
    <subcellularLocation>
        <location evidence="2">Nucleus membrane</location>
    </subcellularLocation>
</comment>
<comment type="function">
    <text evidence="9">Can induce apoptosis in a caspase-dependent manner and plays a role in p53/TP53-dependent apoptosis.</text>
</comment>
<dbReference type="InterPro" id="IPR026910">
    <property type="entry name" value="Shisa"/>
</dbReference>
<evidence type="ECO:0000256" key="10">
    <source>
        <dbReference type="ARBA" id="ARBA00038108"/>
    </source>
</evidence>
<sequence>MALGLPAVFVLVLCATFSTCALAWGDCESYTDSYGKYHRSQSCFLSGFCCGTCEKRECCDNFNRQLTKDAQDNCFSSPLPMIVGIVFSIVSLLVFICCCVCPCCCLYKMCRKPQPVLATTTHTTVITAAPQQYPQQPSAAPGPSQPYHGVQYAPYQPMPVQPGYGTQGMPTSPPQGQPFMPGPPPTYQEASEWQEASHSVSRNRLVLFIMLGRKKASLLCKVVLLNSRSGAALNKVGSCLRVKELQLWSECF</sequence>
<keyword evidence="6 13" id="KW-1133">Transmembrane helix</keyword>
<evidence type="ECO:0000256" key="12">
    <source>
        <dbReference type="ARBA" id="ARBA00041983"/>
    </source>
</evidence>
<evidence type="ECO:0000256" key="9">
    <source>
        <dbReference type="ARBA" id="ARBA00037507"/>
    </source>
</evidence>
<evidence type="ECO:0000259" key="15">
    <source>
        <dbReference type="Pfam" id="PF13908"/>
    </source>
</evidence>
<dbReference type="InterPro" id="IPR053891">
    <property type="entry name" value="Shisa_N"/>
</dbReference>
<accession>A0A3Q3AGD8</accession>
<dbReference type="GO" id="GO:0006915">
    <property type="term" value="P:apoptotic process"/>
    <property type="evidence" value="ECO:0007669"/>
    <property type="project" value="UniProtKB-KW"/>
</dbReference>
<evidence type="ECO:0000256" key="1">
    <source>
        <dbReference type="ARBA" id="ARBA00004115"/>
    </source>
</evidence>
<evidence type="ECO:0000256" key="8">
    <source>
        <dbReference type="ARBA" id="ARBA00023242"/>
    </source>
</evidence>
<comment type="similarity">
    <text evidence="10">Belongs to the shisa family.</text>
</comment>
<reference evidence="16" key="2">
    <citation type="submission" date="2025-09" db="UniProtKB">
        <authorList>
            <consortium name="Ensembl"/>
        </authorList>
    </citation>
    <scope>IDENTIFICATION</scope>
</reference>
<keyword evidence="17" id="KW-1185">Reference proteome</keyword>
<proteinExistence type="inferred from homology"/>